<dbReference type="RefSeq" id="WP_180145967.1">
    <property type="nucleotide sequence ID" value="NZ_CAADHO010000012.1"/>
</dbReference>
<evidence type="ECO:0000259" key="2">
    <source>
        <dbReference type="Pfam" id="PF12146"/>
    </source>
</evidence>
<dbReference type="GO" id="GO:0016787">
    <property type="term" value="F:hydrolase activity"/>
    <property type="evidence" value="ECO:0007669"/>
    <property type="project" value="UniProtKB-KW"/>
</dbReference>
<dbReference type="PANTHER" id="PTHR48073:SF2">
    <property type="entry name" value="O-SUCCINYLBENZOATE SYNTHASE"/>
    <property type="match status" value="1"/>
</dbReference>
<sequence length="680" mass="76154">MMYSKFQSEIIQIQSTALKIPLKTTVRHASASRKNGESIWVQARRGELTGYGEGCPRSYVAGDDLETSLAWVTQKFADDAPSIRNIEDITRWVDNNNAPIDTYPSAWCAVETALLDLFAQERSQSVEKLLGLAEPELSTRYSAVLGNEKPWKFKGQIDLYLTKGMTDFKVKLCGEMEKDQEKLTILETLAKDHQAEGLRIRLDANNLWAEDLAGAVTYINQLKGDFFAVEEPLKAKKPKMLSQFSVETGLPVILDESLCTMRDLESYRDLPGQFIANIKISRVGGLLRTKALINSLQSMGWKIIIGCHVGETSTLTRCGLVAASMAGKSLLAHEGAFGDYLMDREPAFPTLTFNRKGNLNLRRPYFLKTVRGLECVPPDAWNKGLGVKGRMPKTINDGAPRIETLTMPDGYPIHYRIWGEDRGKDVILILHGGMSHSGWQAPLAEALRNRRDNITIMAADRRGCGLNPNRGDLGTIHQVIDDVVQHVTFLQAHFDRVHLAGWCQGAQYATIAAAKLAKKTDSLILMTPGFFWNERFRSVITISENVMMDMISEFDLTPDRNHAWLPIPMEPADFTMNESWLDYIEGDTLKTTKITLKSANIMDEIQNLAISAIQDNTCPTIAILANHDRIVDNKKIISVIGNQFDTNTSNTLKFIDTAHALQFEKPQQVAQFIDEFLNKL</sequence>
<evidence type="ECO:0000259" key="3">
    <source>
        <dbReference type="Pfam" id="PF13378"/>
    </source>
</evidence>
<feature type="domain" description="Serine aminopeptidase S33" evidence="2">
    <location>
        <begin position="424"/>
        <end position="663"/>
    </location>
</feature>
<dbReference type="InterPro" id="IPR029017">
    <property type="entry name" value="Enolase-like_N"/>
</dbReference>
<feature type="domain" description="Enolase C-terminal" evidence="3">
    <location>
        <begin position="161"/>
        <end position="328"/>
    </location>
</feature>
<protein>
    <submittedName>
        <fullName evidence="4">Alpha/beta hydrolase fold</fullName>
    </submittedName>
</protein>
<dbReference type="Gene3D" id="3.20.20.120">
    <property type="entry name" value="Enolase-like C-terminal domain"/>
    <property type="match status" value="1"/>
</dbReference>
<name>A0A4U8YSW9_9BACT</name>
<dbReference type="AlphaFoldDB" id="A0A4U8YSW9"/>
<dbReference type="SUPFAM" id="SSF54826">
    <property type="entry name" value="Enolase N-terminal domain-like"/>
    <property type="match status" value="1"/>
</dbReference>
<keyword evidence="4" id="KW-0378">Hydrolase</keyword>
<accession>A0A4U8YSW9</accession>
<dbReference type="Gene3D" id="3.40.50.1820">
    <property type="entry name" value="alpha/beta hydrolase"/>
    <property type="match status" value="1"/>
</dbReference>
<organism evidence="4 5">
    <name type="scientific">Desulfoluna butyratoxydans</name>
    <dbReference type="NCBI Taxonomy" id="231438"/>
    <lineage>
        <taxon>Bacteria</taxon>
        <taxon>Pseudomonadati</taxon>
        <taxon>Thermodesulfobacteriota</taxon>
        <taxon>Desulfobacteria</taxon>
        <taxon>Desulfobacterales</taxon>
        <taxon>Desulfolunaceae</taxon>
        <taxon>Desulfoluna</taxon>
    </lineage>
</organism>
<dbReference type="Gene3D" id="3.30.390.10">
    <property type="entry name" value="Enolase-like, N-terminal domain"/>
    <property type="match status" value="1"/>
</dbReference>
<dbReference type="SUPFAM" id="SSF53474">
    <property type="entry name" value="alpha/beta-Hydrolases"/>
    <property type="match status" value="1"/>
</dbReference>
<dbReference type="Proteomes" id="UP000507962">
    <property type="component" value="Unassembled WGS sequence"/>
</dbReference>
<proteinExistence type="predicted"/>
<dbReference type="GO" id="GO:0046872">
    <property type="term" value="F:metal ion binding"/>
    <property type="evidence" value="ECO:0007669"/>
    <property type="project" value="UniProtKB-KW"/>
</dbReference>
<dbReference type="InterPro" id="IPR036849">
    <property type="entry name" value="Enolase-like_C_sf"/>
</dbReference>
<dbReference type="EMBL" id="CAADHO010000012">
    <property type="protein sequence ID" value="VFQ47011.1"/>
    <property type="molecule type" value="Genomic_DNA"/>
</dbReference>
<reference evidence="4 5" key="1">
    <citation type="submission" date="2019-03" db="EMBL/GenBank/DDBJ databases">
        <authorList>
            <person name="Nijsse B."/>
        </authorList>
    </citation>
    <scope>NUCLEOTIDE SEQUENCE [LARGE SCALE GENOMIC DNA]</scope>
    <source>
        <strain evidence="4">Desulfoluna butyratoxydans MSL71</strain>
    </source>
</reference>
<evidence type="ECO:0000313" key="5">
    <source>
        <dbReference type="Proteomes" id="UP000507962"/>
    </source>
</evidence>
<dbReference type="SUPFAM" id="SSF51604">
    <property type="entry name" value="Enolase C-terminal domain-like"/>
    <property type="match status" value="1"/>
</dbReference>
<dbReference type="Pfam" id="PF12146">
    <property type="entry name" value="Hydrolase_4"/>
    <property type="match status" value="1"/>
</dbReference>
<dbReference type="InterPro" id="IPR018110">
    <property type="entry name" value="Mandel_Rmase/mucon_lact_enz_CS"/>
</dbReference>
<keyword evidence="1" id="KW-0479">Metal-binding</keyword>
<dbReference type="InterPro" id="IPR022742">
    <property type="entry name" value="Hydrolase_4"/>
</dbReference>
<dbReference type="PANTHER" id="PTHR48073">
    <property type="entry name" value="O-SUCCINYLBENZOATE SYNTHASE-RELATED"/>
    <property type="match status" value="1"/>
</dbReference>
<dbReference type="GO" id="GO:0009063">
    <property type="term" value="P:amino acid catabolic process"/>
    <property type="evidence" value="ECO:0007669"/>
    <property type="project" value="InterPro"/>
</dbReference>
<evidence type="ECO:0000313" key="4">
    <source>
        <dbReference type="EMBL" id="VFQ47011.1"/>
    </source>
</evidence>
<dbReference type="Pfam" id="PF13378">
    <property type="entry name" value="MR_MLE_C"/>
    <property type="match status" value="1"/>
</dbReference>
<dbReference type="PROSITE" id="PS00908">
    <property type="entry name" value="MR_MLE_1"/>
    <property type="match status" value="1"/>
</dbReference>
<dbReference type="InterPro" id="IPR029058">
    <property type="entry name" value="AB_hydrolase_fold"/>
</dbReference>
<dbReference type="InterPro" id="IPR029065">
    <property type="entry name" value="Enolase_C-like"/>
</dbReference>
<gene>
    <name evidence="4" type="ORF">MSL71_46930</name>
</gene>
<keyword evidence="5" id="KW-1185">Reference proteome</keyword>
<evidence type="ECO:0000256" key="1">
    <source>
        <dbReference type="ARBA" id="ARBA00022723"/>
    </source>
</evidence>